<dbReference type="KEGG" id="stri:C7M71_005625"/>
<keyword evidence="6" id="KW-1185">Reference proteome</keyword>
<dbReference type="AlphaFoldDB" id="A0A345STE9"/>
<keyword evidence="3 5" id="KW-0067">ATP-binding</keyword>
<keyword evidence="1" id="KW-0813">Transport</keyword>
<protein>
    <submittedName>
        <fullName evidence="5">ABC transporter ATP-binding protein</fullName>
    </submittedName>
</protein>
<dbReference type="PANTHER" id="PTHR42788:SF13">
    <property type="entry name" value="ALIPHATIC SULFONATES IMPORT ATP-BINDING PROTEIN SSUB"/>
    <property type="match status" value="1"/>
</dbReference>
<evidence type="ECO:0000256" key="3">
    <source>
        <dbReference type="ARBA" id="ARBA00022840"/>
    </source>
</evidence>
<evidence type="ECO:0000259" key="4">
    <source>
        <dbReference type="PROSITE" id="PS50893"/>
    </source>
</evidence>
<reference evidence="6" key="1">
    <citation type="submission" date="2018-07" db="EMBL/GenBank/DDBJ databases">
        <title>Streptacidiphilus bronchialis DSM 106435 chromosome.</title>
        <authorList>
            <person name="Batra D."/>
            <person name="Gulvik C.A."/>
        </authorList>
    </citation>
    <scope>NUCLEOTIDE SEQUENCE [LARGE SCALE GENOMIC DNA]</scope>
    <source>
        <strain evidence="6">DSM 106435</strain>
    </source>
</reference>
<dbReference type="RefSeq" id="WP_111492783.1">
    <property type="nucleotide sequence ID" value="NZ_CP031264.1"/>
</dbReference>
<dbReference type="PROSITE" id="PS00211">
    <property type="entry name" value="ABC_TRANSPORTER_1"/>
    <property type="match status" value="1"/>
</dbReference>
<dbReference type="Gene3D" id="3.40.50.300">
    <property type="entry name" value="P-loop containing nucleotide triphosphate hydrolases"/>
    <property type="match status" value="1"/>
</dbReference>
<dbReference type="SMART" id="SM00382">
    <property type="entry name" value="AAA"/>
    <property type="match status" value="1"/>
</dbReference>
<sequence length="268" mass="29490">MAPTLTKEQDGMAAGAPADGASAVRIEHVHKSFGRAGSETPVLDDITLSVAPGEFVCLLGASGCGKSTLLNLVAGLDRPTAGTIEVPGGRPSLMFQEHALFPWLTAGRNIELALRLRGVPRAERRTEAERLLELVRLGGSYRKRVHELSGGMRQRVAMARALAQDSSVLLMDEPFAALDAITRDVLHEELTRIWAETRLSVLFVTHNVREAVRLAQRVVLLTSRPGRIAREWRIDLPQPRRIESSGVAELSVEITDELRKEIRRHGQH</sequence>
<evidence type="ECO:0000313" key="5">
    <source>
        <dbReference type="EMBL" id="AXI77004.1"/>
    </source>
</evidence>
<feature type="domain" description="ABC transporter" evidence="4">
    <location>
        <begin position="24"/>
        <end position="250"/>
    </location>
</feature>
<dbReference type="CDD" id="cd03293">
    <property type="entry name" value="ABC_NrtD_SsuB_transporters"/>
    <property type="match status" value="1"/>
</dbReference>
<dbReference type="InterPro" id="IPR017871">
    <property type="entry name" value="ABC_transporter-like_CS"/>
</dbReference>
<dbReference type="Pfam" id="PF00005">
    <property type="entry name" value="ABC_tran"/>
    <property type="match status" value="1"/>
</dbReference>
<dbReference type="InterPro" id="IPR050166">
    <property type="entry name" value="ABC_transporter_ATP-bind"/>
</dbReference>
<gene>
    <name evidence="5" type="ORF">C7M71_005625</name>
</gene>
<dbReference type="GO" id="GO:0016887">
    <property type="term" value="F:ATP hydrolysis activity"/>
    <property type="evidence" value="ECO:0007669"/>
    <property type="project" value="InterPro"/>
</dbReference>
<dbReference type="InterPro" id="IPR027417">
    <property type="entry name" value="P-loop_NTPase"/>
</dbReference>
<evidence type="ECO:0000313" key="6">
    <source>
        <dbReference type="Proteomes" id="UP000249340"/>
    </source>
</evidence>
<keyword evidence="2" id="KW-0547">Nucleotide-binding</keyword>
<dbReference type="SUPFAM" id="SSF52540">
    <property type="entry name" value="P-loop containing nucleoside triphosphate hydrolases"/>
    <property type="match status" value="1"/>
</dbReference>
<dbReference type="PROSITE" id="PS50893">
    <property type="entry name" value="ABC_TRANSPORTER_2"/>
    <property type="match status" value="1"/>
</dbReference>
<dbReference type="Proteomes" id="UP000249340">
    <property type="component" value="Chromosome"/>
</dbReference>
<dbReference type="InterPro" id="IPR003439">
    <property type="entry name" value="ABC_transporter-like_ATP-bd"/>
</dbReference>
<organism evidence="5 6">
    <name type="scientific">Peterkaempfera bronchialis</name>
    <dbReference type="NCBI Taxonomy" id="2126346"/>
    <lineage>
        <taxon>Bacteria</taxon>
        <taxon>Bacillati</taxon>
        <taxon>Actinomycetota</taxon>
        <taxon>Actinomycetes</taxon>
        <taxon>Kitasatosporales</taxon>
        <taxon>Streptomycetaceae</taxon>
        <taxon>Peterkaempfera</taxon>
    </lineage>
</organism>
<dbReference type="GO" id="GO:0005524">
    <property type="term" value="F:ATP binding"/>
    <property type="evidence" value="ECO:0007669"/>
    <property type="project" value="UniProtKB-KW"/>
</dbReference>
<dbReference type="EMBL" id="CP031264">
    <property type="protein sequence ID" value="AXI77004.1"/>
    <property type="molecule type" value="Genomic_DNA"/>
</dbReference>
<dbReference type="InterPro" id="IPR003593">
    <property type="entry name" value="AAA+_ATPase"/>
</dbReference>
<dbReference type="PANTHER" id="PTHR42788">
    <property type="entry name" value="TAURINE IMPORT ATP-BINDING PROTEIN-RELATED"/>
    <property type="match status" value="1"/>
</dbReference>
<evidence type="ECO:0000256" key="1">
    <source>
        <dbReference type="ARBA" id="ARBA00022448"/>
    </source>
</evidence>
<proteinExistence type="predicted"/>
<evidence type="ECO:0000256" key="2">
    <source>
        <dbReference type="ARBA" id="ARBA00022741"/>
    </source>
</evidence>
<accession>A0A345STE9</accession>
<name>A0A345STE9_9ACTN</name>
<dbReference type="OrthoDB" id="4310860at2"/>